<feature type="transmembrane region" description="Helical" evidence="1">
    <location>
        <begin position="6"/>
        <end position="23"/>
    </location>
</feature>
<proteinExistence type="predicted"/>
<dbReference type="RefSeq" id="YP_009370439.1">
    <property type="nucleotide sequence ID" value="NC_034788.1"/>
</dbReference>
<accession>A0A1X9PVN5</accession>
<dbReference type="GeneID" id="32887692"/>
<evidence type="ECO:0000313" key="2">
    <source>
        <dbReference type="EMBL" id="ARO91906.1"/>
    </source>
</evidence>
<evidence type="ECO:0000256" key="1">
    <source>
        <dbReference type="SAM" id="Phobius"/>
    </source>
</evidence>
<keyword evidence="2" id="KW-0934">Plastid</keyword>
<gene>
    <name evidence="2" type="primary">psaM</name>
</gene>
<keyword evidence="1" id="KW-0472">Membrane</keyword>
<sequence length="24" mass="2634">MISQGQILIALFIAVTFIIMILGK</sequence>
<reference evidence="2" key="2">
    <citation type="journal article" date="2017" name="Conserv Genet Resour">
        <title>The complete chloroplast genome of Cupressus chengiana.</title>
        <authorList>
            <person name="Zhang Z.-L."/>
            <person name="Ma L.-Y."/>
            <person name="Yao H."/>
            <person name="Yang X."/>
            <person name="Luo J.-H."/>
            <person name="Gong X."/>
            <person name="Wei S.-Y."/>
            <person name="Li Q.-F."/>
            <person name="Wang W."/>
            <person name="Sun H.-B."/>
        </authorList>
    </citation>
    <scope>NUCLEOTIDE SEQUENCE</scope>
</reference>
<reference evidence="2" key="1">
    <citation type="submission" date="2016-12" db="EMBL/GenBank/DDBJ databases">
        <authorList>
            <person name="Song W.-J."/>
            <person name="Kurnit D.M."/>
        </authorList>
    </citation>
    <scope>NUCLEOTIDE SEQUENCE</scope>
</reference>
<geneLocation type="chloroplast" evidence="2"/>
<dbReference type="AlphaFoldDB" id="A0A1X9PVN5"/>
<keyword evidence="1" id="KW-0812">Transmembrane</keyword>
<keyword evidence="1" id="KW-1133">Transmembrane helix</keyword>
<dbReference type="EMBL" id="KY392754">
    <property type="protein sequence ID" value="ARO91906.1"/>
    <property type="molecule type" value="Genomic_DNA"/>
</dbReference>
<name>A0A1X9PVN5_9CONI</name>
<organism evidence="2">
    <name type="scientific">Cupressus chengiana</name>
    <dbReference type="NCBI Taxonomy" id="329082"/>
    <lineage>
        <taxon>Eukaryota</taxon>
        <taxon>Viridiplantae</taxon>
        <taxon>Streptophyta</taxon>
        <taxon>Embryophyta</taxon>
        <taxon>Tracheophyta</taxon>
        <taxon>Spermatophyta</taxon>
        <taxon>Pinopsida</taxon>
        <taxon>Pinidae</taxon>
        <taxon>Conifers II</taxon>
        <taxon>Cupressales</taxon>
        <taxon>Cupressaceae</taxon>
        <taxon>Cupressus</taxon>
    </lineage>
</organism>
<keyword evidence="2" id="KW-0150">Chloroplast</keyword>
<protein>
    <submittedName>
        <fullName evidence="2">Photosystem I protein M</fullName>
    </submittedName>
</protein>